<protein>
    <recommendedName>
        <fullName evidence="15">Rhamnogalacturonase A</fullName>
    </recommendedName>
</protein>
<dbReference type="AlphaFoldDB" id="A0A8K0NLW3"/>
<evidence type="ECO:0000256" key="7">
    <source>
        <dbReference type="ARBA" id="ARBA00023180"/>
    </source>
</evidence>
<evidence type="ECO:0000256" key="11">
    <source>
        <dbReference type="SAM" id="MobiDB-lite"/>
    </source>
</evidence>
<evidence type="ECO:0000256" key="4">
    <source>
        <dbReference type="ARBA" id="ARBA00022729"/>
    </source>
</evidence>
<evidence type="ECO:0000256" key="9">
    <source>
        <dbReference type="ARBA" id="ARBA00023316"/>
    </source>
</evidence>
<feature type="chain" id="PRO_5035476631" description="Rhamnogalacturonase A" evidence="12">
    <location>
        <begin position="19"/>
        <end position="455"/>
    </location>
</feature>
<feature type="region of interest" description="Disordered" evidence="11">
    <location>
        <begin position="384"/>
        <end position="404"/>
    </location>
</feature>
<sequence>MAWLSGLLLTALLGRSVAEVYGQNGATTSAASKRAIKVCNILEHGGVASRTVDNGPAIAAAWSACQAGGEVYIPAGEYGLGTWVSLANGKHIALNIEGTVFRTGSGPGNMFLIQNSDDVEVYSATGLGAIQGFGYEFHKDGGYGPRIMRVRHCTNFSVHDLALVDSPAFHLTLDNSTNGEVYNVIVHGGYRGGLDGIDVWGSNIWVHDVEVSNKDECVTVKSPANNILVESVHCNWSGGCAMGSLSTGTAISNIVYRNIYTHHSNQMYMIKSRGGSGTVSGVTLDNFIGHSNGYGFDVDTDWLRQTVGAGPGVSYSKITASNWKGTSRSGETRRATIRVLCSADVPCTNMLIRDVDIRNQDGSPPQQVCENAFGVGACLSGKKPKTPRAAAAPTTPATPATPDAQFVTPMLTNELAAPFDATKPIPIPAMPAVFFPGIPPLKPVLAHARDTAKST</sequence>
<evidence type="ECO:0000256" key="10">
    <source>
        <dbReference type="RuleBase" id="RU361169"/>
    </source>
</evidence>
<keyword evidence="7" id="KW-0325">Glycoprotein</keyword>
<dbReference type="GO" id="GO:0071555">
    <property type="term" value="P:cell wall organization"/>
    <property type="evidence" value="ECO:0007669"/>
    <property type="project" value="UniProtKB-KW"/>
</dbReference>
<keyword evidence="14" id="KW-1185">Reference proteome</keyword>
<keyword evidence="9" id="KW-0961">Cell wall biogenesis/degradation</keyword>
<comment type="subcellular location">
    <subcellularLocation>
        <location evidence="1">Secreted</location>
    </subcellularLocation>
</comment>
<keyword evidence="8 10" id="KW-0326">Glycosidase</keyword>
<dbReference type="EMBL" id="SRPY01000015">
    <property type="protein sequence ID" value="KAG5930376.1"/>
    <property type="molecule type" value="Genomic_DNA"/>
</dbReference>
<evidence type="ECO:0000256" key="2">
    <source>
        <dbReference type="ARBA" id="ARBA00008834"/>
    </source>
</evidence>
<reference evidence="13" key="1">
    <citation type="journal article" date="2020" name="bioRxiv">
        <title>Whole genome comparisons of ergot fungi reveals the divergence and evolution of species within the genus Claviceps are the result of varying mechanisms driving genome evolution and host range expansion.</title>
        <authorList>
            <person name="Wyka S.A."/>
            <person name="Mondo S.J."/>
            <person name="Liu M."/>
            <person name="Dettman J."/>
            <person name="Nalam V."/>
            <person name="Broders K.D."/>
        </authorList>
    </citation>
    <scope>NUCLEOTIDE SEQUENCE</scope>
    <source>
        <strain evidence="13">CCC 489</strain>
    </source>
</reference>
<evidence type="ECO:0000313" key="14">
    <source>
        <dbReference type="Proteomes" id="UP000811619"/>
    </source>
</evidence>
<name>A0A8K0NLW3_9HYPO</name>
<accession>A0A8K0NLW3</accession>
<dbReference type="PANTHER" id="PTHR31736">
    <property type="match status" value="1"/>
</dbReference>
<dbReference type="InterPro" id="IPR011050">
    <property type="entry name" value="Pectin_lyase_fold/virulence"/>
</dbReference>
<dbReference type="Gene3D" id="2.160.20.10">
    <property type="entry name" value="Single-stranded right-handed beta-helix, Pectin lyase-like"/>
    <property type="match status" value="1"/>
</dbReference>
<dbReference type="GO" id="GO:0005975">
    <property type="term" value="P:carbohydrate metabolic process"/>
    <property type="evidence" value="ECO:0007669"/>
    <property type="project" value="InterPro"/>
</dbReference>
<evidence type="ECO:0000313" key="13">
    <source>
        <dbReference type="EMBL" id="KAG5930376.1"/>
    </source>
</evidence>
<evidence type="ECO:0008006" key="15">
    <source>
        <dbReference type="Google" id="ProtNLM"/>
    </source>
</evidence>
<feature type="compositionally biased region" description="Low complexity" evidence="11">
    <location>
        <begin position="387"/>
        <end position="402"/>
    </location>
</feature>
<evidence type="ECO:0000256" key="5">
    <source>
        <dbReference type="ARBA" id="ARBA00022801"/>
    </source>
</evidence>
<evidence type="ECO:0000256" key="1">
    <source>
        <dbReference type="ARBA" id="ARBA00004613"/>
    </source>
</evidence>
<dbReference type="OrthoDB" id="2268901at2759"/>
<keyword evidence="6" id="KW-1015">Disulfide bond</keyword>
<comment type="caution">
    <text evidence="13">The sequence shown here is derived from an EMBL/GenBank/DDBJ whole genome shotgun (WGS) entry which is preliminary data.</text>
</comment>
<evidence type="ECO:0000256" key="8">
    <source>
        <dbReference type="ARBA" id="ARBA00023295"/>
    </source>
</evidence>
<dbReference type="Proteomes" id="UP000811619">
    <property type="component" value="Unassembled WGS sequence"/>
</dbReference>
<organism evidence="13 14">
    <name type="scientific">Claviceps africana</name>
    <dbReference type="NCBI Taxonomy" id="83212"/>
    <lineage>
        <taxon>Eukaryota</taxon>
        <taxon>Fungi</taxon>
        <taxon>Dikarya</taxon>
        <taxon>Ascomycota</taxon>
        <taxon>Pezizomycotina</taxon>
        <taxon>Sordariomycetes</taxon>
        <taxon>Hypocreomycetidae</taxon>
        <taxon>Hypocreales</taxon>
        <taxon>Clavicipitaceae</taxon>
        <taxon>Claviceps</taxon>
    </lineage>
</organism>
<dbReference type="InterPro" id="IPR000743">
    <property type="entry name" value="Glyco_hydro_28"/>
</dbReference>
<evidence type="ECO:0000256" key="3">
    <source>
        <dbReference type="ARBA" id="ARBA00022525"/>
    </source>
</evidence>
<dbReference type="GO" id="GO:0046576">
    <property type="term" value="F:rhamnogalacturonan alpha-L-rhamnopyranosyl-(1-&gt;4)-alpha-D-galactopyranosyluronide lyase activity"/>
    <property type="evidence" value="ECO:0007669"/>
    <property type="project" value="UniProtKB-ARBA"/>
</dbReference>
<dbReference type="GO" id="GO:0004650">
    <property type="term" value="F:polygalacturonase activity"/>
    <property type="evidence" value="ECO:0007669"/>
    <property type="project" value="InterPro"/>
</dbReference>
<dbReference type="GO" id="GO:0005576">
    <property type="term" value="C:extracellular region"/>
    <property type="evidence" value="ECO:0007669"/>
    <property type="project" value="UniProtKB-SubCell"/>
</dbReference>
<feature type="signal peptide" evidence="12">
    <location>
        <begin position="1"/>
        <end position="18"/>
    </location>
</feature>
<dbReference type="SUPFAM" id="SSF51126">
    <property type="entry name" value="Pectin lyase-like"/>
    <property type="match status" value="1"/>
</dbReference>
<keyword evidence="3" id="KW-0964">Secreted</keyword>
<evidence type="ECO:0000256" key="12">
    <source>
        <dbReference type="SAM" id="SignalP"/>
    </source>
</evidence>
<evidence type="ECO:0000256" key="6">
    <source>
        <dbReference type="ARBA" id="ARBA00023157"/>
    </source>
</evidence>
<comment type="similarity">
    <text evidence="2 10">Belongs to the glycosyl hydrolase 28 family.</text>
</comment>
<gene>
    <name evidence="13" type="ORF">E4U42_001621</name>
</gene>
<dbReference type="PANTHER" id="PTHR31736:SF19">
    <property type="entry name" value="PECTIN LYASE SUPERFAMILY PROTEIN-RELATED"/>
    <property type="match status" value="1"/>
</dbReference>
<keyword evidence="4 12" id="KW-0732">Signal</keyword>
<dbReference type="InterPro" id="IPR012334">
    <property type="entry name" value="Pectin_lyas_fold"/>
</dbReference>
<dbReference type="Pfam" id="PF00295">
    <property type="entry name" value="Glyco_hydro_28"/>
    <property type="match status" value="1"/>
</dbReference>
<keyword evidence="5 10" id="KW-0378">Hydrolase</keyword>
<proteinExistence type="inferred from homology"/>